<evidence type="ECO:0000259" key="1">
    <source>
        <dbReference type="SMART" id="SM00849"/>
    </source>
</evidence>
<dbReference type="AlphaFoldDB" id="A0A934KIK9"/>
<sequence length="272" mass="30555">MAGFICRTCGVQFAESTEPPEECPVCLDERQYVGSEGQIWTTPDELRQQHQADIREEEPGLTGIGMKPSFAIGQRALLLETPDGNVLWDCIPLLAEEMVSFVRSRGGLAAIAISHPHYYASLVEWGSTFGARVYLHQADSRWVMRQDPCIHFWSGEECELLPDVNLLRLGGHFAGGTVLHWRGGEKEGTLLSGDVVQVVADRRWLSFMRSYPNYIPLSSAEVQAIRDRLEPLKFDRIYGAWYDRVVASQGKEAFRRSAERYLAALRGLHAGD</sequence>
<dbReference type="PANTHER" id="PTHR36839">
    <property type="entry name" value="METALLO-BETA-LACTAMASE FAMILY PROTEIN (AFU_ORTHOLOGUE AFUA_5G12770)"/>
    <property type="match status" value="1"/>
</dbReference>
<dbReference type="PANTHER" id="PTHR36839:SF1">
    <property type="entry name" value="METALLO-BETA-LACTAMASE FAMILY PROTEIN (AFU_ORTHOLOGUE AFUA_5G12770)"/>
    <property type="match status" value="1"/>
</dbReference>
<dbReference type="Gene3D" id="3.60.15.10">
    <property type="entry name" value="Ribonuclease Z/Hydroxyacylglutathione hydrolase-like"/>
    <property type="match status" value="1"/>
</dbReference>
<dbReference type="EMBL" id="JAEKNQ010000054">
    <property type="protein sequence ID" value="MBJ7604157.1"/>
    <property type="molecule type" value="Genomic_DNA"/>
</dbReference>
<organism evidence="2 3">
    <name type="scientific">Candidatus Dormiibacter inghamiae</name>
    <dbReference type="NCBI Taxonomy" id="3127013"/>
    <lineage>
        <taxon>Bacteria</taxon>
        <taxon>Bacillati</taxon>
        <taxon>Candidatus Dormiibacterota</taxon>
        <taxon>Candidatus Dormibacteria</taxon>
        <taxon>Candidatus Dormibacterales</taxon>
        <taxon>Candidatus Dormibacteraceae</taxon>
        <taxon>Candidatus Dormiibacter</taxon>
    </lineage>
</organism>
<dbReference type="SMART" id="SM00849">
    <property type="entry name" value="Lactamase_B"/>
    <property type="match status" value="1"/>
</dbReference>
<dbReference type="InterPro" id="IPR036866">
    <property type="entry name" value="RibonucZ/Hydroxyglut_hydro"/>
</dbReference>
<gene>
    <name evidence="2" type="ORF">JF888_13345</name>
</gene>
<dbReference type="Proteomes" id="UP000620075">
    <property type="component" value="Unassembled WGS sequence"/>
</dbReference>
<dbReference type="SUPFAM" id="SSF56281">
    <property type="entry name" value="Metallo-hydrolase/oxidoreductase"/>
    <property type="match status" value="1"/>
</dbReference>
<name>A0A934KIK9_9BACT</name>
<evidence type="ECO:0000313" key="2">
    <source>
        <dbReference type="EMBL" id="MBJ7604157.1"/>
    </source>
</evidence>
<comment type="caution">
    <text evidence="2">The sequence shown here is derived from an EMBL/GenBank/DDBJ whole genome shotgun (WGS) entry which is preliminary data.</text>
</comment>
<feature type="domain" description="Metallo-beta-lactamase" evidence="1">
    <location>
        <begin position="73"/>
        <end position="241"/>
    </location>
</feature>
<protein>
    <submittedName>
        <fullName evidence="2">MBL fold metallo-hydrolase</fullName>
    </submittedName>
</protein>
<accession>A0A934KIK9</accession>
<dbReference type="InterPro" id="IPR001279">
    <property type="entry name" value="Metallo-B-lactamas"/>
</dbReference>
<proteinExistence type="predicted"/>
<reference evidence="2 3" key="1">
    <citation type="submission" date="2020-10" db="EMBL/GenBank/DDBJ databases">
        <title>Ca. Dormibacterota MAGs.</title>
        <authorList>
            <person name="Montgomery K."/>
        </authorList>
    </citation>
    <scope>NUCLEOTIDE SEQUENCE [LARGE SCALE GENOMIC DNA]</scope>
    <source>
        <strain evidence="2">SC8811_S16_3</strain>
    </source>
</reference>
<evidence type="ECO:0000313" key="3">
    <source>
        <dbReference type="Proteomes" id="UP000620075"/>
    </source>
</evidence>